<dbReference type="HOGENOM" id="CLU_2250016_0_0_1"/>
<feature type="chain" id="PRO_5002239634" description="Secreted protein" evidence="2">
    <location>
        <begin position="21"/>
        <end position="104"/>
    </location>
</feature>
<feature type="signal peptide" evidence="2">
    <location>
        <begin position="1"/>
        <end position="20"/>
    </location>
</feature>
<evidence type="ECO:0000313" key="3">
    <source>
        <dbReference type="EMBL" id="KIR48636.1"/>
    </source>
</evidence>
<dbReference type="EMBL" id="KN847976">
    <property type="protein sequence ID" value="KIR48636.1"/>
    <property type="molecule type" value="Genomic_DNA"/>
</dbReference>
<accession>A0A0D0VMW2</accession>
<evidence type="ECO:0000256" key="2">
    <source>
        <dbReference type="SAM" id="SignalP"/>
    </source>
</evidence>
<proteinExistence type="predicted"/>
<evidence type="ECO:0008006" key="4">
    <source>
        <dbReference type="Google" id="ProtNLM"/>
    </source>
</evidence>
<organism evidence="3">
    <name type="scientific">Cryptococcus bacillisporus CA1280</name>
    <dbReference type="NCBI Taxonomy" id="1296109"/>
    <lineage>
        <taxon>Eukaryota</taxon>
        <taxon>Fungi</taxon>
        <taxon>Dikarya</taxon>
        <taxon>Basidiomycota</taxon>
        <taxon>Agaricomycotina</taxon>
        <taxon>Tremellomycetes</taxon>
        <taxon>Tremellales</taxon>
        <taxon>Cryptococcaceae</taxon>
        <taxon>Cryptococcus</taxon>
        <taxon>Cryptococcus gattii species complex</taxon>
    </lineage>
</organism>
<evidence type="ECO:0000256" key="1">
    <source>
        <dbReference type="SAM" id="MobiDB-lite"/>
    </source>
</evidence>
<feature type="region of interest" description="Disordered" evidence="1">
    <location>
        <begin position="50"/>
        <end position="104"/>
    </location>
</feature>
<dbReference type="AlphaFoldDB" id="A0A0D0VMW2"/>
<sequence>MLRFLALAALLSRHSTHVMTLLNLLGLSMRRKPPSSELQLACPSVHPAQSALCSSRSHPPPKNLPIRTSLQEDLPFQPPLPVSAKGCPRRRSEPRSEISLQALA</sequence>
<keyword evidence="2" id="KW-0732">Signal</keyword>
<name>A0A0D0VMW2_CRYGA</name>
<gene>
    <name evidence="3" type="ORF">I312_01705</name>
</gene>
<reference evidence="3" key="1">
    <citation type="submission" date="2015-01" db="EMBL/GenBank/DDBJ databases">
        <title>The Genome Sequence of Cryptococcus gattii CA1280.</title>
        <authorList>
            <consortium name="The Broad Institute Genomics Platform"/>
            <person name="Cuomo C."/>
            <person name="Litvintseva A."/>
            <person name="Chen Y."/>
            <person name="Heitman J."/>
            <person name="Sun S."/>
            <person name="Springer D."/>
            <person name="Dromer F."/>
            <person name="Young S."/>
            <person name="Zeng Q."/>
            <person name="Gargeya S."/>
            <person name="Abouelleil A."/>
            <person name="Alvarado L."/>
            <person name="Chapman S.B."/>
            <person name="Gainer-Dewar J."/>
            <person name="Goldberg J."/>
            <person name="Griggs A."/>
            <person name="Gujja S."/>
            <person name="Hansen M."/>
            <person name="Howarth C."/>
            <person name="Imamovic A."/>
            <person name="Larimer J."/>
            <person name="Murphy C."/>
            <person name="Naylor J."/>
            <person name="Pearson M."/>
            <person name="Priest M."/>
            <person name="Roberts A."/>
            <person name="Saif S."/>
            <person name="Shea T."/>
            <person name="Sykes S."/>
            <person name="Wortman J."/>
            <person name="Nusbaum C."/>
            <person name="Birren B."/>
        </authorList>
    </citation>
    <scope>NUCLEOTIDE SEQUENCE [LARGE SCALE GENOMIC DNA]</scope>
    <source>
        <strain evidence="3">CA1280</strain>
    </source>
</reference>
<protein>
    <recommendedName>
        <fullName evidence="4">Secreted protein</fullName>
    </recommendedName>
</protein>